<evidence type="ECO:0000256" key="2">
    <source>
        <dbReference type="ARBA" id="ARBA00006462"/>
    </source>
</evidence>
<evidence type="ECO:0000313" key="7">
    <source>
        <dbReference type="EMBL" id="KAK3933735.1"/>
    </source>
</evidence>
<dbReference type="FunFam" id="3.90.550.50:FF:000039">
    <property type="entry name" value="WGS project CABT00000000 data, contig 2.9"/>
    <property type="match status" value="1"/>
</dbReference>
<keyword evidence="8" id="KW-1185">Reference proteome</keyword>
<dbReference type="GO" id="GO:0016020">
    <property type="term" value="C:membrane"/>
    <property type="evidence" value="ECO:0007669"/>
    <property type="project" value="UniProtKB-SubCell"/>
</dbReference>
<protein>
    <recommendedName>
        <fullName evidence="9">Glycosyltransferase family 31 protein</fullName>
    </recommendedName>
</protein>
<evidence type="ECO:0000313" key="8">
    <source>
        <dbReference type="Proteomes" id="UP001303473"/>
    </source>
</evidence>
<evidence type="ECO:0000256" key="6">
    <source>
        <dbReference type="ARBA" id="ARBA00023136"/>
    </source>
</evidence>
<proteinExistence type="inferred from homology"/>
<evidence type="ECO:0000256" key="1">
    <source>
        <dbReference type="ARBA" id="ARBA00004606"/>
    </source>
</evidence>
<dbReference type="InterPro" id="IPR026050">
    <property type="entry name" value="C1GALT1/C1GALT1_chp1"/>
</dbReference>
<keyword evidence="6" id="KW-0472">Membrane</keyword>
<dbReference type="Gene3D" id="3.90.550.50">
    <property type="match status" value="1"/>
</dbReference>
<evidence type="ECO:0000256" key="5">
    <source>
        <dbReference type="ARBA" id="ARBA00022989"/>
    </source>
</evidence>
<keyword evidence="4" id="KW-0735">Signal-anchor</keyword>
<evidence type="ECO:0000256" key="4">
    <source>
        <dbReference type="ARBA" id="ARBA00022968"/>
    </source>
</evidence>
<organism evidence="7 8">
    <name type="scientific">Diplogelasinospora grovesii</name>
    <dbReference type="NCBI Taxonomy" id="303347"/>
    <lineage>
        <taxon>Eukaryota</taxon>
        <taxon>Fungi</taxon>
        <taxon>Dikarya</taxon>
        <taxon>Ascomycota</taxon>
        <taxon>Pezizomycotina</taxon>
        <taxon>Sordariomycetes</taxon>
        <taxon>Sordariomycetidae</taxon>
        <taxon>Sordariales</taxon>
        <taxon>Diplogelasinosporaceae</taxon>
        <taxon>Diplogelasinospora</taxon>
    </lineage>
</organism>
<evidence type="ECO:0000256" key="3">
    <source>
        <dbReference type="ARBA" id="ARBA00022692"/>
    </source>
</evidence>
<name>A0AAN6MVE1_9PEZI</name>
<gene>
    <name evidence="7" type="ORF">QBC46DRAFT_105025</name>
</gene>
<sequence length="522" mass="60278">MIRTANPGRTLVKMASRKTLTVISFAAISLLVLLVTSKRLGSWSDFEAAYYHRDDGHKSSHHAPQGTLGEETLEVDIPPPHHHSSAIVDDHNPDFPPRPMKDPVCDNFPDTSKILLVMKTGASESFNRVPTQLMTVLKCLPEFFIFGDMDQHIAGYHIHDSLETVLPEVKDKNPDFDLYRRQQWCLVDQDNCNKLGDPAREGWDLDKYKNVHIAEKVYALRPNYDWYVFVDADTYVLWPNMVEWLGQLNPKKKHYLGSLTLINNFGFGHGGSGYILSQAAMKPSVGQNPGIANRYDARTRNECCGDLVFALALKDATGLVVQQMWPTINGEKPSTFPFGPSHWCHPIVTMHHMNSEEISSFWEFERKWYNDRQNISEAWPLLLRDIYDEYLAPNLQEAREDWDNLSDNKLYLDTEDENREWEDWQLDKMKNAKEYNEFEKKAHLSFEDCGKACKSLSDNECFQWKYRDGICSISDSFRLGKPVKKADREKDRMTSGWDIEKINKWIAKQGDCDEALWPKVRS</sequence>
<evidence type="ECO:0008006" key="9">
    <source>
        <dbReference type="Google" id="ProtNLM"/>
    </source>
</evidence>
<dbReference type="EMBL" id="MU854081">
    <property type="protein sequence ID" value="KAK3933735.1"/>
    <property type="molecule type" value="Genomic_DNA"/>
</dbReference>
<keyword evidence="5" id="KW-1133">Transmembrane helix</keyword>
<reference evidence="8" key="1">
    <citation type="journal article" date="2023" name="Mol. Phylogenet. Evol.">
        <title>Genome-scale phylogeny and comparative genomics of the fungal order Sordariales.</title>
        <authorList>
            <person name="Hensen N."/>
            <person name="Bonometti L."/>
            <person name="Westerberg I."/>
            <person name="Brannstrom I.O."/>
            <person name="Guillou S."/>
            <person name="Cros-Aarteil S."/>
            <person name="Calhoun S."/>
            <person name="Haridas S."/>
            <person name="Kuo A."/>
            <person name="Mondo S."/>
            <person name="Pangilinan J."/>
            <person name="Riley R."/>
            <person name="LaButti K."/>
            <person name="Andreopoulos B."/>
            <person name="Lipzen A."/>
            <person name="Chen C."/>
            <person name="Yan M."/>
            <person name="Daum C."/>
            <person name="Ng V."/>
            <person name="Clum A."/>
            <person name="Steindorff A."/>
            <person name="Ohm R.A."/>
            <person name="Martin F."/>
            <person name="Silar P."/>
            <person name="Natvig D.O."/>
            <person name="Lalanne C."/>
            <person name="Gautier V."/>
            <person name="Ament-Velasquez S.L."/>
            <person name="Kruys A."/>
            <person name="Hutchinson M.I."/>
            <person name="Powell A.J."/>
            <person name="Barry K."/>
            <person name="Miller A.N."/>
            <person name="Grigoriev I.V."/>
            <person name="Debuchy R."/>
            <person name="Gladieux P."/>
            <person name="Hiltunen Thoren M."/>
            <person name="Johannesson H."/>
        </authorList>
    </citation>
    <scope>NUCLEOTIDE SEQUENCE [LARGE SCALE GENOMIC DNA]</scope>
    <source>
        <strain evidence="8">CBS 340.73</strain>
    </source>
</reference>
<comment type="caution">
    <text evidence="7">The sequence shown here is derived from an EMBL/GenBank/DDBJ whole genome shotgun (WGS) entry which is preliminary data.</text>
</comment>
<accession>A0AAN6MVE1</accession>
<dbReference type="PANTHER" id="PTHR23033:SF40">
    <property type="entry name" value="APPLE DOMAIN-CONTAINING PROTEIN"/>
    <property type="match status" value="1"/>
</dbReference>
<dbReference type="AlphaFoldDB" id="A0AAN6MVE1"/>
<comment type="subcellular location">
    <subcellularLocation>
        <location evidence="1">Membrane</location>
        <topology evidence="1">Single-pass type II membrane protein</topology>
    </subcellularLocation>
</comment>
<comment type="similarity">
    <text evidence="2">Belongs to the glycosyltransferase 31 family. Beta3-Gal-T subfamily.</text>
</comment>
<dbReference type="Proteomes" id="UP001303473">
    <property type="component" value="Unassembled WGS sequence"/>
</dbReference>
<keyword evidence="3" id="KW-0812">Transmembrane</keyword>
<dbReference type="PANTHER" id="PTHR23033">
    <property type="entry name" value="BETA1,3-GALACTOSYLTRANSFERASE"/>
    <property type="match status" value="1"/>
</dbReference>